<evidence type="ECO:0000313" key="1">
    <source>
        <dbReference type="EMBL" id="EUA89529.1"/>
    </source>
</evidence>
<dbReference type="Proteomes" id="UP000020681">
    <property type="component" value="Unassembled WGS sequence"/>
</dbReference>
<sequence>MPGSGATAVGGHVGAAPGGVTVVKVSGGVGTRKCRGLAWCWCWDREPSAVALMAQWCAVS</sequence>
<gene>
    <name evidence="1" type="ORF">I551_4018</name>
</gene>
<dbReference type="EMBL" id="JAOL01000120">
    <property type="protein sequence ID" value="EUA89529.1"/>
    <property type="molecule type" value="Genomic_DNA"/>
</dbReference>
<protein>
    <submittedName>
        <fullName evidence="1">Uncharacterized protein</fullName>
    </submittedName>
</protein>
<reference evidence="1 2" key="1">
    <citation type="submission" date="2014-01" db="EMBL/GenBank/DDBJ databases">
        <authorList>
            <person name="Dobos K."/>
            <person name="Lenaerts A."/>
            <person name="Ordway D."/>
            <person name="DeGroote M.A."/>
            <person name="Parker T."/>
            <person name="Sizemore C."/>
            <person name="Tallon L.J."/>
            <person name="Sadzewicz L.K."/>
            <person name="Sengamalay N."/>
            <person name="Fraser C.M."/>
            <person name="Hine E."/>
            <person name="Shefchek K.A."/>
            <person name="Das S.P."/>
            <person name="Tettelin H."/>
        </authorList>
    </citation>
    <scope>NUCLEOTIDE SEQUENCE [LARGE SCALE GENOMIC DNA]</scope>
    <source>
        <strain evidence="1 2">Harvey</strain>
    </source>
</reference>
<accession>A0ABP3AF18</accession>
<keyword evidence="2" id="KW-1185">Reference proteome</keyword>
<organism evidence="1 2">
    <name type="scientific">Mycobacterium ulcerans str. Harvey</name>
    <dbReference type="NCBI Taxonomy" id="1299332"/>
    <lineage>
        <taxon>Bacteria</taxon>
        <taxon>Bacillati</taxon>
        <taxon>Actinomycetota</taxon>
        <taxon>Actinomycetes</taxon>
        <taxon>Mycobacteriales</taxon>
        <taxon>Mycobacteriaceae</taxon>
        <taxon>Mycobacterium</taxon>
        <taxon>Mycobacterium ulcerans group</taxon>
    </lineage>
</organism>
<comment type="caution">
    <text evidence="1">The sequence shown here is derived from an EMBL/GenBank/DDBJ whole genome shotgun (WGS) entry which is preliminary data.</text>
</comment>
<name>A0ABP3AF18_MYCUL</name>
<proteinExistence type="predicted"/>
<evidence type="ECO:0000313" key="2">
    <source>
        <dbReference type="Proteomes" id="UP000020681"/>
    </source>
</evidence>